<dbReference type="SUPFAM" id="SSF88946">
    <property type="entry name" value="Sigma2 domain of RNA polymerase sigma factors"/>
    <property type="match status" value="1"/>
</dbReference>
<dbReference type="NCBIfam" id="TIGR02937">
    <property type="entry name" value="sigma70-ECF"/>
    <property type="match status" value="1"/>
</dbReference>
<sequence>MTLRVVTDGPGDDPRPVGRAASPRLPADPETAAELVALMTRVAEGDQDAFSALYERTVRRVHGVVWRVLRSADHAAEVTQEVYVEVWRQAARYDASRGSVSAWMTTMAHRRAVDRVRSVTSETARIEHYSVREVGRDVDHVWEDVEQRVEADRVRQGLRSLSALQREVLTLAYFGGYTQNQIAALLQVPLGTVKTRVRDALIKLKAALDEEPEGKESR</sequence>
<dbReference type="NCBIfam" id="NF007228">
    <property type="entry name" value="PRK09646.1"/>
    <property type="match status" value="1"/>
</dbReference>
<proteinExistence type="inferred from homology"/>
<organism evidence="9 10">
    <name type="scientific">Microlunatus sagamiharensis</name>
    <dbReference type="NCBI Taxonomy" id="546874"/>
    <lineage>
        <taxon>Bacteria</taxon>
        <taxon>Bacillati</taxon>
        <taxon>Actinomycetota</taxon>
        <taxon>Actinomycetes</taxon>
        <taxon>Propionibacteriales</taxon>
        <taxon>Propionibacteriaceae</taxon>
        <taxon>Microlunatus</taxon>
    </lineage>
</organism>
<dbReference type="InterPro" id="IPR007630">
    <property type="entry name" value="RNA_pol_sigma70_r4"/>
</dbReference>
<dbReference type="InterPro" id="IPR036388">
    <property type="entry name" value="WH-like_DNA-bd_sf"/>
</dbReference>
<evidence type="ECO:0000256" key="4">
    <source>
        <dbReference type="ARBA" id="ARBA00023125"/>
    </source>
</evidence>
<evidence type="ECO:0000313" key="9">
    <source>
        <dbReference type="EMBL" id="SDU90534.1"/>
    </source>
</evidence>
<feature type="domain" description="RNA polymerase sigma-70 region 4" evidence="8">
    <location>
        <begin position="158"/>
        <end position="205"/>
    </location>
</feature>
<dbReference type="Gene3D" id="1.10.10.10">
    <property type="entry name" value="Winged helix-like DNA-binding domain superfamily/Winged helix DNA-binding domain"/>
    <property type="match status" value="1"/>
</dbReference>
<keyword evidence="3" id="KW-0731">Sigma factor</keyword>
<dbReference type="InterPro" id="IPR013325">
    <property type="entry name" value="RNA_pol_sigma_r2"/>
</dbReference>
<dbReference type="EMBL" id="LT629799">
    <property type="protein sequence ID" value="SDU90534.1"/>
    <property type="molecule type" value="Genomic_DNA"/>
</dbReference>
<dbReference type="STRING" id="546874.SAMN04488544_1751"/>
<dbReference type="Gene3D" id="1.10.1740.10">
    <property type="match status" value="1"/>
</dbReference>
<dbReference type="SUPFAM" id="SSF88659">
    <property type="entry name" value="Sigma3 and sigma4 domains of RNA polymerase sigma factors"/>
    <property type="match status" value="1"/>
</dbReference>
<accession>A0A1H2MBT3</accession>
<evidence type="ECO:0000256" key="3">
    <source>
        <dbReference type="ARBA" id="ARBA00023082"/>
    </source>
</evidence>
<dbReference type="RefSeq" id="WP_091074095.1">
    <property type="nucleotide sequence ID" value="NZ_LT629799.1"/>
</dbReference>
<evidence type="ECO:0000313" key="10">
    <source>
        <dbReference type="Proteomes" id="UP000198825"/>
    </source>
</evidence>
<dbReference type="Pfam" id="PF04542">
    <property type="entry name" value="Sigma70_r2"/>
    <property type="match status" value="1"/>
</dbReference>
<dbReference type="GO" id="GO:0006352">
    <property type="term" value="P:DNA-templated transcription initiation"/>
    <property type="evidence" value="ECO:0007669"/>
    <property type="project" value="InterPro"/>
</dbReference>
<name>A0A1H2MBT3_9ACTN</name>
<keyword evidence="5" id="KW-0804">Transcription</keyword>
<comment type="similarity">
    <text evidence="1">Belongs to the sigma-70 factor family. ECF subfamily.</text>
</comment>
<dbReference type="InterPro" id="IPR013324">
    <property type="entry name" value="RNA_pol_sigma_r3/r4-like"/>
</dbReference>
<gene>
    <name evidence="9" type="ORF">SAMN04488544_1751</name>
</gene>
<dbReference type="GO" id="GO:0003677">
    <property type="term" value="F:DNA binding"/>
    <property type="evidence" value="ECO:0007669"/>
    <property type="project" value="UniProtKB-KW"/>
</dbReference>
<dbReference type="AlphaFoldDB" id="A0A1H2MBT3"/>
<evidence type="ECO:0000259" key="8">
    <source>
        <dbReference type="Pfam" id="PF04545"/>
    </source>
</evidence>
<evidence type="ECO:0000259" key="7">
    <source>
        <dbReference type="Pfam" id="PF04542"/>
    </source>
</evidence>
<feature type="region of interest" description="Disordered" evidence="6">
    <location>
        <begin position="1"/>
        <end position="26"/>
    </location>
</feature>
<evidence type="ECO:0000256" key="2">
    <source>
        <dbReference type="ARBA" id="ARBA00023015"/>
    </source>
</evidence>
<dbReference type="PANTHER" id="PTHR43133:SF66">
    <property type="entry name" value="ECF RNA POLYMERASE SIGMA FACTOR SIGK"/>
    <property type="match status" value="1"/>
</dbReference>
<dbReference type="Pfam" id="PF04545">
    <property type="entry name" value="Sigma70_r4"/>
    <property type="match status" value="1"/>
</dbReference>
<dbReference type="InterPro" id="IPR007627">
    <property type="entry name" value="RNA_pol_sigma70_r2"/>
</dbReference>
<evidence type="ECO:0000256" key="5">
    <source>
        <dbReference type="ARBA" id="ARBA00023163"/>
    </source>
</evidence>
<dbReference type="OrthoDB" id="9784272at2"/>
<keyword evidence="2" id="KW-0805">Transcription regulation</keyword>
<feature type="domain" description="RNA polymerase sigma-70 region 2" evidence="7">
    <location>
        <begin position="53"/>
        <end position="118"/>
    </location>
</feature>
<keyword evidence="10" id="KW-1185">Reference proteome</keyword>
<dbReference type="Proteomes" id="UP000198825">
    <property type="component" value="Chromosome I"/>
</dbReference>
<evidence type="ECO:0000256" key="6">
    <source>
        <dbReference type="SAM" id="MobiDB-lite"/>
    </source>
</evidence>
<dbReference type="InterPro" id="IPR014284">
    <property type="entry name" value="RNA_pol_sigma-70_dom"/>
</dbReference>
<dbReference type="PANTHER" id="PTHR43133">
    <property type="entry name" value="RNA POLYMERASE ECF-TYPE SIGMA FACTO"/>
    <property type="match status" value="1"/>
</dbReference>
<dbReference type="CDD" id="cd06171">
    <property type="entry name" value="Sigma70_r4"/>
    <property type="match status" value="1"/>
</dbReference>
<dbReference type="InterPro" id="IPR039425">
    <property type="entry name" value="RNA_pol_sigma-70-like"/>
</dbReference>
<protein>
    <submittedName>
        <fullName evidence="9">RNA polymerase sigma-70 factor, ECF subfamily</fullName>
    </submittedName>
</protein>
<dbReference type="GO" id="GO:0016987">
    <property type="term" value="F:sigma factor activity"/>
    <property type="evidence" value="ECO:0007669"/>
    <property type="project" value="UniProtKB-KW"/>
</dbReference>
<reference evidence="10" key="1">
    <citation type="submission" date="2016-10" db="EMBL/GenBank/DDBJ databases">
        <authorList>
            <person name="Varghese N."/>
            <person name="Submissions S."/>
        </authorList>
    </citation>
    <scope>NUCLEOTIDE SEQUENCE [LARGE SCALE GENOMIC DNA]</scope>
    <source>
        <strain evidence="10">DSM 21743</strain>
    </source>
</reference>
<keyword evidence="4" id="KW-0238">DNA-binding</keyword>
<evidence type="ECO:0000256" key="1">
    <source>
        <dbReference type="ARBA" id="ARBA00010641"/>
    </source>
</evidence>